<reference evidence="2" key="1">
    <citation type="submission" date="2020-05" db="EMBL/GenBank/DDBJ databases">
        <authorList>
            <person name="Chiriac C."/>
            <person name="Salcher M."/>
            <person name="Ghai R."/>
            <person name="Kavagutti S V."/>
        </authorList>
    </citation>
    <scope>NUCLEOTIDE SEQUENCE</scope>
</reference>
<dbReference type="AlphaFoldDB" id="A0A6J7Q0J9"/>
<dbReference type="InterPro" id="IPR036637">
    <property type="entry name" value="Phosphohistidine_dom_sf"/>
</dbReference>
<evidence type="ECO:0000313" key="2">
    <source>
        <dbReference type="EMBL" id="CAB5010465.1"/>
    </source>
</evidence>
<feature type="domain" description="PEP-utilising enzyme mobile" evidence="1">
    <location>
        <begin position="494"/>
        <end position="564"/>
    </location>
</feature>
<gene>
    <name evidence="2" type="ORF">UFOPK4098_00253</name>
</gene>
<dbReference type="EMBL" id="CAFBPN010000006">
    <property type="protein sequence ID" value="CAB5010465.1"/>
    <property type="molecule type" value="Genomic_DNA"/>
</dbReference>
<evidence type="ECO:0000259" key="1">
    <source>
        <dbReference type="Pfam" id="PF00391"/>
    </source>
</evidence>
<proteinExistence type="predicted"/>
<protein>
    <submittedName>
        <fullName evidence="2">Unannotated protein</fullName>
    </submittedName>
</protein>
<dbReference type="GO" id="GO:0016772">
    <property type="term" value="F:transferase activity, transferring phosphorus-containing groups"/>
    <property type="evidence" value="ECO:0007669"/>
    <property type="project" value="InterPro"/>
</dbReference>
<dbReference type="InterPro" id="IPR051549">
    <property type="entry name" value="PEP_Utilizing_Enz"/>
</dbReference>
<dbReference type="Pfam" id="PF00391">
    <property type="entry name" value="PEP-utilizers"/>
    <property type="match status" value="1"/>
</dbReference>
<accession>A0A6J7Q0J9</accession>
<dbReference type="InterPro" id="IPR008279">
    <property type="entry name" value="PEP-util_enz_mobile_dom"/>
</dbReference>
<name>A0A6J7Q0J9_9ZZZZ</name>
<organism evidence="2">
    <name type="scientific">freshwater metagenome</name>
    <dbReference type="NCBI Taxonomy" id="449393"/>
    <lineage>
        <taxon>unclassified sequences</taxon>
        <taxon>metagenomes</taxon>
        <taxon>ecological metagenomes</taxon>
    </lineage>
</organism>
<dbReference type="PANTHER" id="PTHR43615:SF1">
    <property type="entry name" value="PPDK_N DOMAIN-CONTAINING PROTEIN"/>
    <property type="match status" value="1"/>
</dbReference>
<sequence length="572" mass="60912">MLADKWIIDRTPTKRFPSYTRGNAADVLADPVSPLGWSLCWEKGVVLGCKVGFVTFGVFDHEDYGTPPETFGLFGGYFYNSLMQARLMGVRMPGASPEAVDAAYFDANPDVPPYVAEPWHESPAHEVKLGETMAYVMGSTVHPPVEQQKVLAIKIRAERPNLSKLSDAELVARARSMAPILVETFEQHVWSSLGASLGPGAVQAITAAIGRPEDGVRLIGAVGDVDSALIAIDLWDLSRTIRSTPEITAAFDAGFEGWEGRIAGTEFEKALNAFKLKHGSRGPNEWDPAAHSYETNPRLAFAQLDRLRHQSDGSDPRAASKRNGAERARLFAEISEALAGDAETAGMFAAGYASAAGWQQARERCKTNNIAVIHEVRVAIAELGRRHAAAGNIAAETDIFMLLEAELDAFLANPASFKATLTERALDHAELATLEPPFIVNGSVPPLSQWKRRGGGNYEPVKVGDVLTGAACSAGVYTGKARIILDPFDPSGLDADDILVTLNTDPSWTPLFLAAGAVVVNLGAVGSHASIVSRELGIPCVASVTDATHRIPDGATITVDGAAGTVTIVALP</sequence>
<dbReference type="SUPFAM" id="SSF52009">
    <property type="entry name" value="Phosphohistidine domain"/>
    <property type="match status" value="1"/>
</dbReference>
<dbReference type="Gene3D" id="3.50.30.10">
    <property type="entry name" value="Phosphohistidine domain"/>
    <property type="match status" value="1"/>
</dbReference>
<dbReference type="PANTHER" id="PTHR43615">
    <property type="entry name" value="PHOSPHOENOLPYRUVATE SYNTHASE-RELATED"/>
    <property type="match status" value="1"/>
</dbReference>